<evidence type="ECO:0000256" key="3">
    <source>
        <dbReference type="ARBA" id="ARBA00023015"/>
    </source>
</evidence>
<dbReference type="GO" id="GO:0043565">
    <property type="term" value="F:sequence-specific DNA binding"/>
    <property type="evidence" value="ECO:0007669"/>
    <property type="project" value="InterPro"/>
</dbReference>
<dbReference type="PROSITE" id="PS51294">
    <property type="entry name" value="HTH_MYB"/>
    <property type="match status" value="1"/>
</dbReference>
<evidence type="ECO:0000259" key="7">
    <source>
        <dbReference type="PROSITE" id="PS50090"/>
    </source>
</evidence>
<comment type="caution">
    <text evidence="9">The sequence shown here is derived from an EMBL/GenBank/DDBJ whole genome shotgun (WGS) entry which is preliminary data.</text>
</comment>
<dbReference type="SUPFAM" id="SSF46689">
    <property type="entry name" value="Homeodomain-like"/>
    <property type="match status" value="1"/>
</dbReference>
<keyword evidence="3" id="KW-0805">Transcription regulation</keyword>
<evidence type="ECO:0000313" key="9">
    <source>
        <dbReference type="EMBL" id="KAJ6719333.1"/>
    </source>
</evidence>
<reference evidence="9" key="1">
    <citation type="submission" date="2022-11" db="EMBL/GenBank/DDBJ databases">
        <authorList>
            <person name="Hyden B.L."/>
            <person name="Feng K."/>
            <person name="Yates T."/>
            <person name="Jawdy S."/>
            <person name="Smart L.B."/>
            <person name="Muchero W."/>
        </authorList>
    </citation>
    <scope>NUCLEOTIDE SEQUENCE</scope>
    <source>
        <tissue evidence="9">Shoot tip</tissue>
    </source>
</reference>
<organism evidence="9 10">
    <name type="scientific">Salix purpurea</name>
    <name type="common">Purple osier willow</name>
    <dbReference type="NCBI Taxonomy" id="77065"/>
    <lineage>
        <taxon>Eukaryota</taxon>
        <taxon>Viridiplantae</taxon>
        <taxon>Streptophyta</taxon>
        <taxon>Embryophyta</taxon>
        <taxon>Tracheophyta</taxon>
        <taxon>Spermatophyta</taxon>
        <taxon>Magnoliopsida</taxon>
        <taxon>eudicotyledons</taxon>
        <taxon>Gunneridae</taxon>
        <taxon>Pentapetalae</taxon>
        <taxon>rosids</taxon>
        <taxon>fabids</taxon>
        <taxon>Malpighiales</taxon>
        <taxon>Salicaceae</taxon>
        <taxon>Saliceae</taxon>
        <taxon>Salix</taxon>
    </lineage>
</organism>
<sequence>MAGQLRWGGLIEEGWRKGPWTAEEDRLLTEYVRLHGEGRWNSVARLAGLKRNGKSCRLRWVNYLRPDLKRGQITPLEESIIVELHARWGNRQQFQQQQQQQQLQQQQLLQLNQLDMKKIMSFIDENENKAPFTPHTRQEMAPHAVHPSTTEEQGLLYNMFSVNASAPEASNEDMLWDGLWNLDDFHGDLGVACAASRACLHNLVAPFC</sequence>
<evidence type="ECO:0000256" key="5">
    <source>
        <dbReference type="ARBA" id="ARBA00023163"/>
    </source>
</evidence>
<feature type="domain" description="Myb-like" evidence="7">
    <location>
        <begin position="12"/>
        <end position="64"/>
    </location>
</feature>
<dbReference type="OrthoDB" id="2143914at2759"/>
<accession>A0A9Q0TWZ1</accession>
<protein>
    <submittedName>
        <fullName evidence="9">MYB-LIKE DNA-BINDING DOMAIN PROTEIN</fullName>
    </submittedName>
</protein>
<evidence type="ECO:0000256" key="1">
    <source>
        <dbReference type="ARBA" id="ARBA00004123"/>
    </source>
</evidence>
<dbReference type="AlphaFoldDB" id="A0A9Q0TWZ1"/>
<evidence type="ECO:0000256" key="6">
    <source>
        <dbReference type="ARBA" id="ARBA00023242"/>
    </source>
</evidence>
<gene>
    <name evidence="9" type="ORF">OIU79_007067</name>
</gene>
<keyword evidence="2" id="KW-0677">Repeat</keyword>
<dbReference type="SMART" id="SM00717">
    <property type="entry name" value="SANT"/>
    <property type="match status" value="1"/>
</dbReference>
<dbReference type="FunFam" id="1.10.10.60:FF:000011">
    <property type="entry name" value="Myb transcription factor"/>
    <property type="match status" value="1"/>
</dbReference>
<keyword evidence="4 9" id="KW-0238">DNA-binding</keyword>
<evidence type="ECO:0000256" key="4">
    <source>
        <dbReference type="ARBA" id="ARBA00023125"/>
    </source>
</evidence>
<keyword evidence="10" id="KW-1185">Reference proteome</keyword>
<dbReference type="CDD" id="cd00167">
    <property type="entry name" value="SANT"/>
    <property type="match status" value="1"/>
</dbReference>
<dbReference type="PANTHER" id="PTHR45675">
    <property type="entry name" value="MYB TRANSCRIPTION FACTOR-RELATED-RELATED"/>
    <property type="match status" value="1"/>
</dbReference>
<comment type="subcellular location">
    <subcellularLocation>
        <location evidence="1">Nucleus</location>
    </subcellularLocation>
</comment>
<name>A0A9Q0TWZ1_SALPP</name>
<dbReference type="EMBL" id="JAPFFK010000014">
    <property type="protein sequence ID" value="KAJ6719333.1"/>
    <property type="molecule type" value="Genomic_DNA"/>
</dbReference>
<evidence type="ECO:0000256" key="2">
    <source>
        <dbReference type="ARBA" id="ARBA00022737"/>
    </source>
</evidence>
<dbReference type="InterPro" id="IPR017930">
    <property type="entry name" value="Myb_dom"/>
</dbReference>
<dbReference type="InterPro" id="IPR044676">
    <property type="entry name" value="EOBI/EOBII-like_plant"/>
</dbReference>
<dbReference type="PROSITE" id="PS50090">
    <property type="entry name" value="MYB_LIKE"/>
    <property type="match status" value="1"/>
</dbReference>
<dbReference type="GO" id="GO:0003700">
    <property type="term" value="F:DNA-binding transcription factor activity"/>
    <property type="evidence" value="ECO:0007669"/>
    <property type="project" value="InterPro"/>
</dbReference>
<dbReference type="Gene3D" id="1.10.10.60">
    <property type="entry name" value="Homeodomain-like"/>
    <property type="match status" value="1"/>
</dbReference>
<dbReference type="InterPro" id="IPR009057">
    <property type="entry name" value="Homeodomain-like_sf"/>
</dbReference>
<dbReference type="Proteomes" id="UP001151532">
    <property type="component" value="Chromosome 10"/>
</dbReference>
<reference evidence="9" key="2">
    <citation type="journal article" date="2023" name="Int. J. Mol. Sci.">
        <title>De Novo Assembly and Annotation of 11 Diverse Shrub Willow (Salix) Genomes Reveals Novel Gene Organization in Sex-Linked Regions.</title>
        <authorList>
            <person name="Hyden B."/>
            <person name="Feng K."/>
            <person name="Yates T.B."/>
            <person name="Jawdy S."/>
            <person name="Cereghino C."/>
            <person name="Smart L.B."/>
            <person name="Muchero W."/>
        </authorList>
    </citation>
    <scope>NUCLEOTIDE SEQUENCE</scope>
    <source>
        <tissue evidence="9">Shoot tip</tissue>
    </source>
</reference>
<dbReference type="InterPro" id="IPR001005">
    <property type="entry name" value="SANT/Myb"/>
</dbReference>
<proteinExistence type="predicted"/>
<keyword evidence="6" id="KW-0539">Nucleus</keyword>
<feature type="domain" description="HTH myb-type" evidence="8">
    <location>
        <begin position="16"/>
        <end position="68"/>
    </location>
</feature>
<evidence type="ECO:0000259" key="8">
    <source>
        <dbReference type="PROSITE" id="PS51294"/>
    </source>
</evidence>
<keyword evidence="5" id="KW-0804">Transcription</keyword>
<evidence type="ECO:0000313" key="10">
    <source>
        <dbReference type="Proteomes" id="UP001151532"/>
    </source>
</evidence>
<dbReference type="GO" id="GO:0005634">
    <property type="term" value="C:nucleus"/>
    <property type="evidence" value="ECO:0007669"/>
    <property type="project" value="UniProtKB-SubCell"/>
</dbReference>
<dbReference type="PANTHER" id="PTHR45675:SF97">
    <property type="entry name" value="MYB DOMAIN PROTEIN 79"/>
    <property type="match status" value="1"/>
</dbReference>
<dbReference type="Pfam" id="PF00249">
    <property type="entry name" value="Myb_DNA-binding"/>
    <property type="match status" value="1"/>
</dbReference>